<dbReference type="PANTHER" id="PTHR48077">
    <property type="entry name" value="TRYPTOPHAN SYNTHASE-RELATED"/>
    <property type="match status" value="1"/>
</dbReference>
<dbReference type="InterPro" id="IPR006653">
    <property type="entry name" value="Trp_synth_b_CS"/>
</dbReference>
<evidence type="ECO:0000313" key="13">
    <source>
        <dbReference type="EMBL" id="MFC4872397.1"/>
    </source>
</evidence>
<dbReference type="CDD" id="cd06446">
    <property type="entry name" value="Trp-synth_B"/>
    <property type="match status" value="1"/>
</dbReference>
<organism evidence="13 14">
    <name type="scientific">Negadavirga shengliensis</name>
    <dbReference type="NCBI Taxonomy" id="1389218"/>
    <lineage>
        <taxon>Bacteria</taxon>
        <taxon>Pseudomonadati</taxon>
        <taxon>Bacteroidota</taxon>
        <taxon>Cytophagia</taxon>
        <taxon>Cytophagales</taxon>
        <taxon>Cyclobacteriaceae</taxon>
        <taxon>Negadavirga</taxon>
    </lineage>
</organism>
<name>A0ABV9T1M9_9BACT</name>
<dbReference type="PIRSF" id="PIRSF001413">
    <property type="entry name" value="Trp_syn_beta"/>
    <property type="match status" value="1"/>
</dbReference>
<keyword evidence="5 11" id="KW-0028">Amino-acid biosynthesis</keyword>
<evidence type="ECO:0000256" key="10">
    <source>
        <dbReference type="ARBA" id="ARBA00049047"/>
    </source>
</evidence>
<comment type="catalytic activity">
    <reaction evidence="10 11">
        <text>(1S,2R)-1-C-(indol-3-yl)glycerol 3-phosphate + L-serine = D-glyceraldehyde 3-phosphate + L-tryptophan + H2O</text>
        <dbReference type="Rhea" id="RHEA:10532"/>
        <dbReference type="ChEBI" id="CHEBI:15377"/>
        <dbReference type="ChEBI" id="CHEBI:33384"/>
        <dbReference type="ChEBI" id="CHEBI:57912"/>
        <dbReference type="ChEBI" id="CHEBI:58866"/>
        <dbReference type="ChEBI" id="CHEBI:59776"/>
        <dbReference type="EC" id="4.2.1.20"/>
    </reaction>
</comment>
<sequence>MIKVDEHGFYGNYGGAYIPEMLYPNIEELRENYEAIMESGEFKQEFQTLLRDYVGRPTPLFFAQRLSEKHKARIYLKREDLCHTGAHKVNNTIGQIILAKKLGKKRIIAETGAGQHGVATATVCALMGMECTVYMGEVDMARQKPNVERMRILGAEVVPATSGSKTLKDATNEAMRQWINNPVDTHYIIGSVVGPHPYPEMVARFQSVISEEIKIQLQEKEGRDYPDLIIACVGGGSNAAGAFYHYYNRPEVRLVAVEAAGLGVTSGKSAATTVLGKPGILHGSRTLLMQTEDGQVVEPHSISAGLDYPGIGPVHAHLFESGRGEFVAVEDEQAMRAGIELSRLEGIIPAIESAHAFSALNQIKYKSDDVIVINLSGRGDKDLETYIKWGNY</sequence>
<dbReference type="EC" id="4.2.1.20" evidence="11"/>
<evidence type="ECO:0000256" key="8">
    <source>
        <dbReference type="ARBA" id="ARBA00023141"/>
    </source>
</evidence>
<evidence type="ECO:0000256" key="6">
    <source>
        <dbReference type="ARBA" id="ARBA00022822"/>
    </source>
</evidence>
<dbReference type="SUPFAM" id="SSF53686">
    <property type="entry name" value="Tryptophan synthase beta subunit-like PLP-dependent enzymes"/>
    <property type="match status" value="1"/>
</dbReference>
<comment type="pathway">
    <text evidence="2 11">Amino-acid biosynthesis; L-tryptophan biosynthesis; L-tryptophan from chorismate: step 5/5.</text>
</comment>
<evidence type="ECO:0000256" key="4">
    <source>
        <dbReference type="ARBA" id="ARBA00011270"/>
    </source>
</evidence>
<dbReference type="HAMAP" id="MF_00133">
    <property type="entry name" value="Trp_synth_beta"/>
    <property type="match status" value="1"/>
</dbReference>
<keyword evidence="14" id="KW-1185">Reference proteome</keyword>
<dbReference type="Pfam" id="PF00291">
    <property type="entry name" value="PALP"/>
    <property type="match status" value="1"/>
</dbReference>
<proteinExistence type="inferred from homology"/>
<evidence type="ECO:0000256" key="5">
    <source>
        <dbReference type="ARBA" id="ARBA00022605"/>
    </source>
</evidence>
<dbReference type="Gene3D" id="3.40.50.1100">
    <property type="match status" value="2"/>
</dbReference>
<evidence type="ECO:0000256" key="1">
    <source>
        <dbReference type="ARBA" id="ARBA00001933"/>
    </source>
</evidence>
<keyword evidence="6 11" id="KW-0822">Tryptophan biosynthesis</keyword>
<protein>
    <recommendedName>
        <fullName evidence="11">Tryptophan synthase beta chain</fullName>
        <ecNumber evidence="11">4.2.1.20</ecNumber>
    </recommendedName>
</protein>
<keyword evidence="7 11" id="KW-0663">Pyridoxal phosphate</keyword>
<keyword evidence="9 11" id="KW-0456">Lyase</keyword>
<feature type="domain" description="Tryptophan synthase beta chain-like PALP" evidence="12">
    <location>
        <begin position="55"/>
        <end position="377"/>
    </location>
</feature>
<evidence type="ECO:0000256" key="9">
    <source>
        <dbReference type="ARBA" id="ARBA00023239"/>
    </source>
</evidence>
<dbReference type="RefSeq" id="WP_377064756.1">
    <property type="nucleotide sequence ID" value="NZ_JBHSJJ010000006.1"/>
</dbReference>
<dbReference type="NCBIfam" id="TIGR00263">
    <property type="entry name" value="trpB"/>
    <property type="match status" value="1"/>
</dbReference>
<dbReference type="InterPro" id="IPR006654">
    <property type="entry name" value="Trp_synth_beta"/>
</dbReference>
<evidence type="ECO:0000256" key="2">
    <source>
        <dbReference type="ARBA" id="ARBA00004733"/>
    </source>
</evidence>
<evidence type="ECO:0000256" key="3">
    <source>
        <dbReference type="ARBA" id="ARBA00009982"/>
    </source>
</evidence>
<dbReference type="EMBL" id="JBHSJJ010000006">
    <property type="protein sequence ID" value="MFC4872397.1"/>
    <property type="molecule type" value="Genomic_DNA"/>
</dbReference>
<feature type="modified residue" description="N6-(pyridoxal phosphate)lysine" evidence="11">
    <location>
        <position position="88"/>
    </location>
</feature>
<comment type="subunit">
    <text evidence="4 11">Tetramer of two alpha and two beta chains.</text>
</comment>
<dbReference type="PROSITE" id="PS00168">
    <property type="entry name" value="TRP_SYNTHASE_BETA"/>
    <property type="match status" value="1"/>
</dbReference>
<dbReference type="Proteomes" id="UP001595818">
    <property type="component" value="Unassembled WGS sequence"/>
</dbReference>
<evidence type="ECO:0000259" key="12">
    <source>
        <dbReference type="Pfam" id="PF00291"/>
    </source>
</evidence>
<dbReference type="GO" id="GO:0004834">
    <property type="term" value="F:tryptophan synthase activity"/>
    <property type="evidence" value="ECO:0007669"/>
    <property type="project" value="UniProtKB-EC"/>
</dbReference>
<gene>
    <name evidence="11 13" type="primary">trpB</name>
    <name evidence="13" type="ORF">ACFPFU_11920</name>
</gene>
<reference evidence="14" key="1">
    <citation type="journal article" date="2019" name="Int. J. Syst. Evol. Microbiol.">
        <title>The Global Catalogue of Microorganisms (GCM) 10K type strain sequencing project: providing services to taxonomists for standard genome sequencing and annotation.</title>
        <authorList>
            <consortium name="The Broad Institute Genomics Platform"/>
            <consortium name="The Broad Institute Genome Sequencing Center for Infectious Disease"/>
            <person name="Wu L."/>
            <person name="Ma J."/>
        </authorList>
    </citation>
    <scope>NUCLEOTIDE SEQUENCE [LARGE SCALE GENOMIC DNA]</scope>
    <source>
        <strain evidence="14">CGMCC 4.7466</strain>
    </source>
</reference>
<dbReference type="InterPro" id="IPR001926">
    <property type="entry name" value="TrpB-like_PALP"/>
</dbReference>
<comment type="function">
    <text evidence="11">The beta subunit is responsible for the synthesis of L-tryptophan from indole and L-serine.</text>
</comment>
<keyword evidence="8 11" id="KW-0057">Aromatic amino acid biosynthesis</keyword>
<comment type="cofactor">
    <cofactor evidence="1 11">
        <name>pyridoxal 5'-phosphate</name>
        <dbReference type="ChEBI" id="CHEBI:597326"/>
    </cofactor>
</comment>
<comment type="similarity">
    <text evidence="3 11">Belongs to the TrpB family.</text>
</comment>
<dbReference type="InterPro" id="IPR036052">
    <property type="entry name" value="TrpB-like_PALP_sf"/>
</dbReference>
<evidence type="ECO:0000256" key="7">
    <source>
        <dbReference type="ARBA" id="ARBA00022898"/>
    </source>
</evidence>
<dbReference type="InterPro" id="IPR023026">
    <property type="entry name" value="Trp_synth_beta/beta-like"/>
</dbReference>
<dbReference type="PANTHER" id="PTHR48077:SF3">
    <property type="entry name" value="TRYPTOPHAN SYNTHASE"/>
    <property type="match status" value="1"/>
</dbReference>
<evidence type="ECO:0000256" key="11">
    <source>
        <dbReference type="HAMAP-Rule" id="MF_00133"/>
    </source>
</evidence>
<evidence type="ECO:0000313" key="14">
    <source>
        <dbReference type="Proteomes" id="UP001595818"/>
    </source>
</evidence>
<accession>A0ABV9T1M9</accession>
<comment type="caution">
    <text evidence="13">The sequence shown here is derived from an EMBL/GenBank/DDBJ whole genome shotgun (WGS) entry which is preliminary data.</text>
</comment>